<proteinExistence type="predicted"/>
<reference evidence="8 9" key="1">
    <citation type="submission" date="2022-01" db="EMBL/GenBank/DDBJ databases">
        <title>Draft Genome Sequences of Seven Type Strains of the Genus Streptomyces.</title>
        <authorList>
            <person name="Aziz S."/>
            <person name="Coretto E."/>
            <person name="Chronakova A."/>
            <person name="Sproer C."/>
            <person name="Huber K."/>
            <person name="Nouioui I."/>
            <person name="Gross H."/>
        </authorList>
    </citation>
    <scope>NUCLEOTIDE SEQUENCE [LARGE SCALE GENOMIC DNA]</scope>
    <source>
        <strain evidence="8 9">DSM 41685</strain>
    </source>
</reference>
<keyword evidence="3" id="KW-0560">Oxidoreductase</keyword>
<keyword evidence="9" id="KW-1185">Reference proteome</keyword>
<accession>A0ABS9JKN0</accession>
<dbReference type="SUPFAM" id="SSF47741">
    <property type="entry name" value="CO dehydrogenase ISP C-domain like"/>
    <property type="match status" value="1"/>
</dbReference>
<dbReference type="Pfam" id="PF01799">
    <property type="entry name" value="Fer2_2"/>
    <property type="match status" value="1"/>
</dbReference>
<gene>
    <name evidence="8" type="ORF">L0F81_22990</name>
</gene>
<dbReference type="PROSITE" id="PS00197">
    <property type="entry name" value="2FE2S_FER_1"/>
    <property type="match status" value="1"/>
</dbReference>
<feature type="compositionally biased region" description="Low complexity" evidence="6">
    <location>
        <begin position="772"/>
        <end position="782"/>
    </location>
</feature>
<feature type="region of interest" description="Disordered" evidence="6">
    <location>
        <begin position="721"/>
        <end position="807"/>
    </location>
</feature>
<dbReference type="InterPro" id="IPR012675">
    <property type="entry name" value="Beta-grasp_dom_sf"/>
</dbReference>
<feature type="compositionally biased region" description="Pro residues" evidence="6">
    <location>
        <begin position="394"/>
        <end position="404"/>
    </location>
</feature>
<feature type="compositionally biased region" description="Low complexity" evidence="6">
    <location>
        <begin position="153"/>
        <end position="171"/>
    </location>
</feature>
<keyword evidence="4" id="KW-0408">Iron</keyword>
<evidence type="ECO:0000256" key="1">
    <source>
        <dbReference type="ARBA" id="ARBA00022714"/>
    </source>
</evidence>
<evidence type="ECO:0000313" key="9">
    <source>
        <dbReference type="Proteomes" id="UP001299012"/>
    </source>
</evidence>
<dbReference type="Proteomes" id="UP001299012">
    <property type="component" value="Unassembled WGS sequence"/>
</dbReference>
<dbReference type="PANTHER" id="PTHR44379">
    <property type="entry name" value="OXIDOREDUCTASE WITH IRON-SULFUR SUBUNIT"/>
    <property type="match status" value="1"/>
</dbReference>
<evidence type="ECO:0000256" key="3">
    <source>
        <dbReference type="ARBA" id="ARBA00023002"/>
    </source>
</evidence>
<feature type="region of interest" description="Disordered" evidence="6">
    <location>
        <begin position="1"/>
        <end position="30"/>
    </location>
</feature>
<feature type="compositionally biased region" description="Low complexity" evidence="6">
    <location>
        <begin position="318"/>
        <end position="336"/>
    </location>
</feature>
<feature type="compositionally biased region" description="Basic and acidic residues" evidence="6">
    <location>
        <begin position="289"/>
        <end position="298"/>
    </location>
</feature>
<evidence type="ECO:0000259" key="7">
    <source>
        <dbReference type="PROSITE" id="PS51085"/>
    </source>
</evidence>
<dbReference type="InterPro" id="IPR036010">
    <property type="entry name" value="2Fe-2S_ferredoxin-like_sf"/>
</dbReference>
<feature type="compositionally biased region" description="Low complexity" evidence="6">
    <location>
        <begin position="434"/>
        <end position="522"/>
    </location>
</feature>
<feature type="compositionally biased region" description="Low complexity" evidence="6">
    <location>
        <begin position="360"/>
        <end position="390"/>
    </location>
</feature>
<evidence type="ECO:0000313" key="8">
    <source>
        <dbReference type="EMBL" id="MCG0066127.1"/>
    </source>
</evidence>
<feature type="region of interest" description="Disordered" evidence="6">
    <location>
        <begin position="115"/>
        <end position="564"/>
    </location>
</feature>
<feature type="domain" description="2Fe-2S ferredoxin-type" evidence="7">
    <location>
        <begin position="568"/>
        <end position="645"/>
    </location>
</feature>
<evidence type="ECO:0000256" key="2">
    <source>
        <dbReference type="ARBA" id="ARBA00022723"/>
    </source>
</evidence>
<sequence>MTDDQHGEGTPQGGGRWDPLPQGDYDDGATAFVQLPEGGIDALLSGDSPLAAPGHGYVPPQITATHTDGAADTWPAPGGGQWPDPNATPAAPQAADDRFTYQPGATQHWTFEEPAAPAAPGHDVTGQWSIPVAGGELPDESGEFTASSLVEQWGGTPPATLPGGAPAPWATDGAGHAWGSPAAEPATDDPTAHTGHTPLPDHTGAHPAGGTPEPYAPETGYGPEAGYGPEGYGAEERYGAEEGYGPADGRAPEEGYGPADGHVPEEGYGPADGHVAEEGYGHGPAGHPENGHVDHVPGTEDAGTPGVTDAPAEPAPSAPSSASPAHRPAETGTAPEAEAHGLAEAPERPADAPAGHEQPADQAAAPEAATTPATAGPTASEHPAHAAASEHPPHPTTPDAPAHPAPSVDPEGSVHPAAPVDPEGSVHPAAPADSAGSPHPSAPEAPAGSAHPSAPEAPAAPADSAPAAHPSAPADTSGTAAPADTPGPAAVTDSAEPPAASDPAAGPEAPAAVPEGAADASVPDGRSGGEGAGEDPADPASAQEDVSEGAGEDQAAVPLPPHDDHPLASYVLRVNGTDRPVTDAWIGESLLYVLRERLGLAGAKDGCSQGECGACNVQVDGRLVASCLVPAVTAAGSEVRTVEGLAVDGQPSDVQRALARCGAVQCGFCVPGMAMTVHDLLEGNPAPTELETRQALCGNLCRCSGYRGVVEAVKEVVAEREASHADSGTETEEARIPHQAAPGSGGVHPSAFEAPGAFDTPQTPDAYAPQDATPGAYGTPGPYGSPDPYGTPPGPQDQHYGQDGGQA</sequence>
<name>A0ABS9JKN0_9ACTN</name>
<dbReference type="InterPro" id="IPR002888">
    <property type="entry name" value="2Fe-2S-bd"/>
</dbReference>
<dbReference type="PROSITE" id="PS51085">
    <property type="entry name" value="2FE2S_FER_2"/>
    <property type="match status" value="1"/>
</dbReference>
<dbReference type="InterPro" id="IPR051452">
    <property type="entry name" value="Diverse_Oxidoreductases"/>
</dbReference>
<dbReference type="InterPro" id="IPR036884">
    <property type="entry name" value="2Fe-2S-bd_dom_sf"/>
</dbReference>
<evidence type="ECO:0000256" key="6">
    <source>
        <dbReference type="SAM" id="MobiDB-lite"/>
    </source>
</evidence>
<feature type="compositionally biased region" description="Pro residues" evidence="6">
    <location>
        <begin position="783"/>
        <end position="795"/>
    </location>
</feature>
<comment type="caution">
    <text evidence="8">The sequence shown here is derived from an EMBL/GenBank/DDBJ whole genome shotgun (WGS) entry which is preliminary data.</text>
</comment>
<keyword evidence="5" id="KW-0411">Iron-sulfur</keyword>
<dbReference type="EMBL" id="JAKKZF010000097">
    <property type="protein sequence ID" value="MCG0066127.1"/>
    <property type="molecule type" value="Genomic_DNA"/>
</dbReference>
<protein>
    <submittedName>
        <fullName evidence="8">2Fe-2S iron-sulfur cluster-binding protein</fullName>
    </submittedName>
</protein>
<organism evidence="8 9">
    <name type="scientific">Streptomyces tricolor</name>
    <dbReference type="NCBI Taxonomy" id="68277"/>
    <lineage>
        <taxon>Bacteria</taxon>
        <taxon>Bacillati</taxon>
        <taxon>Actinomycetota</taxon>
        <taxon>Actinomycetes</taxon>
        <taxon>Kitasatosporales</taxon>
        <taxon>Streptomycetaceae</taxon>
        <taxon>Streptomyces</taxon>
        <taxon>Streptomyces violaceoruber group</taxon>
    </lineage>
</organism>
<dbReference type="InterPro" id="IPR001041">
    <property type="entry name" value="2Fe-2S_ferredoxin-type"/>
</dbReference>
<evidence type="ECO:0000256" key="5">
    <source>
        <dbReference type="ARBA" id="ARBA00023014"/>
    </source>
</evidence>
<keyword evidence="1" id="KW-0001">2Fe-2S</keyword>
<dbReference type="Gene3D" id="3.10.20.30">
    <property type="match status" value="1"/>
</dbReference>
<keyword evidence="2" id="KW-0479">Metal-binding</keyword>
<evidence type="ECO:0000256" key="4">
    <source>
        <dbReference type="ARBA" id="ARBA00023004"/>
    </source>
</evidence>
<dbReference type="SUPFAM" id="SSF54292">
    <property type="entry name" value="2Fe-2S ferredoxin-like"/>
    <property type="match status" value="1"/>
</dbReference>
<feature type="region of interest" description="Disordered" evidence="6">
    <location>
        <begin position="44"/>
        <end position="94"/>
    </location>
</feature>
<dbReference type="InterPro" id="IPR006058">
    <property type="entry name" value="2Fe2S_fd_BS"/>
</dbReference>
<dbReference type="PANTHER" id="PTHR44379:SF8">
    <property type="entry name" value="XANTHINE DEHYDROGENASE IRON-SULFUR-BINDING SUBUNIT XDHC-RELATED"/>
    <property type="match status" value="1"/>
</dbReference>
<feature type="compositionally biased region" description="Basic and acidic residues" evidence="6">
    <location>
        <begin position="337"/>
        <end position="350"/>
    </location>
</feature>
<dbReference type="Pfam" id="PF00111">
    <property type="entry name" value="Fer2"/>
    <property type="match status" value="1"/>
</dbReference>
<dbReference type="Gene3D" id="1.10.150.120">
    <property type="entry name" value="[2Fe-2S]-binding domain"/>
    <property type="match status" value="1"/>
</dbReference>
<dbReference type="RefSeq" id="WP_237481833.1">
    <property type="nucleotide sequence ID" value="NZ_JAKKZF010000097.1"/>
</dbReference>